<reference evidence="1 2" key="1">
    <citation type="submission" date="2018-06" db="EMBL/GenBank/DDBJ databases">
        <authorList>
            <consortium name="Pathogen Informatics"/>
            <person name="Doyle S."/>
        </authorList>
    </citation>
    <scope>NUCLEOTIDE SEQUENCE [LARGE SCALE GENOMIC DNA]</scope>
    <source>
        <strain evidence="1 2">NCTC11388</strain>
    </source>
</reference>
<protein>
    <recommendedName>
        <fullName evidence="3">Lipoprotein</fullName>
    </recommendedName>
</protein>
<dbReference type="AlphaFoldDB" id="A0A380C3Z4"/>
<dbReference type="EMBL" id="UGYW01000002">
    <property type="protein sequence ID" value="SUJ11305.1"/>
    <property type="molecule type" value="Genomic_DNA"/>
</dbReference>
<sequence length="276" mass="31848">MNKKRLFSIVSALTFVLLTSCISRLSRPEITGKVMDYDNNPIPDCNVGEVVTDSLGNFILPERRYNAFLLTEMFYMEAPPLHVGEVIEKAGYESDAIEMFSTFGGGRSKGAKMEIGNIYLRKTDEKINIPKILHGEWLLSANKQLDTLYLVHSKLGELYTTSKFQNFYSLYEQYTDNYLRSFGPDNLPEGIIRKFNYLDFRNDRKIRLTKIIQYGHKDGRSTLGEKNIPNDTLQFSGTWNIVNDTTLRFVTDDKEFNSTYQILQSDLSFFQLKKSK</sequence>
<organism evidence="1 2">
    <name type="scientific">Sphingobacterium spiritivorum</name>
    <name type="common">Flavobacterium spiritivorum</name>
    <dbReference type="NCBI Taxonomy" id="258"/>
    <lineage>
        <taxon>Bacteria</taxon>
        <taxon>Pseudomonadati</taxon>
        <taxon>Bacteroidota</taxon>
        <taxon>Sphingobacteriia</taxon>
        <taxon>Sphingobacteriales</taxon>
        <taxon>Sphingobacteriaceae</taxon>
        <taxon>Sphingobacterium</taxon>
    </lineage>
</organism>
<accession>A0A380C3Z4</accession>
<gene>
    <name evidence="1" type="ORF">NCTC11388_02119</name>
</gene>
<dbReference type="RefSeq" id="WP_220271256.1">
    <property type="nucleotide sequence ID" value="NZ_UGYW01000002.1"/>
</dbReference>
<evidence type="ECO:0008006" key="3">
    <source>
        <dbReference type="Google" id="ProtNLM"/>
    </source>
</evidence>
<evidence type="ECO:0000313" key="1">
    <source>
        <dbReference type="EMBL" id="SUJ11305.1"/>
    </source>
</evidence>
<dbReference type="Proteomes" id="UP000254893">
    <property type="component" value="Unassembled WGS sequence"/>
</dbReference>
<name>A0A380C3Z4_SPHSI</name>
<dbReference type="PROSITE" id="PS51257">
    <property type="entry name" value="PROKAR_LIPOPROTEIN"/>
    <property type="match status" value="1"/>
</dbReference>
<evidence type="ECO:0000313" key="2">
    <source>
        <dbReference type="Proteomes" id="UP000254893"/>
    </source>
</evidence>
<proteinExistence type="predicted"/>